<comment type="caution">
    <text evidence="3">Lacks conserved residue(s) required for the propagation of feature annotation.</text>
</comment>
<sequence>MKMLLLFSLLLFSSQLSSSKATLTDYIIDVHPPMSVKLTNQKDIQAYYYSFLPKIVAHTGETRMIHTYFHAMSGFAARLTENEVNEMAKKKGFLRARPSRVFNLLTTHTPDFLGLQTGFGLWKSSEMGTIIGKSEPLTVAAFSSRGPNSLHPGILKPDILGPGVNILSAWLGLDGSPSDVPTNEGFNIMSGTSMSTPHLIGIAALVKQIHPDWTPAAIKSAIMTTSMAEDHDGKPIKNEQLHPADFFVMGVGHVNPSKVVDPGLVFDIDKKDYIGFLYSLDYTDEQVYIITGDNVQCSKIHNISQSELNCPAIVFSRKQCVTVNRTVTNVGEAMSTYKVEIDMPDEAMVKVVPTVLEFNKLNEKKSYMVSIVKSNDVSKKHVHGNLRWVSHKYIVRTPIVIVDHY</sequence>
<evidence type="ECO:0000256" key="3">
    <source>
        <dbReference type="PROSITE-ProRule" id="PRU01240"/>
    </source>
</evidence>
<gene>
    <name evidence="8" type="ORF">J5N97_021692</name>
</gene>
<evidence type="ECO:0000256" key="2">
    <source>
        <dbReference type="ARBA" id="ARBA00022729"/>
    </source>
</evidence>
<dbReference type="OrthoDB" id="640735at2759"/>
<dbReference type="Gene3D" id="2.60.40.2310">
    <property type="match status" value="1"/>
</dbReference>
<dbReference type="Pfam" id="PF00082">
    <property type="entry name" value="Peptidase_S8"/>
    <property type="match status" value="1"/>
</dbReference>
<dbReference type="InterPro" id="IPR045051">
    <property type="entry name" value="SBT"/>
</dbReference>
<dbReference type="Proteomes" id="UP001085076">
    <property type="component" value="Miscellaneous, Linkage group lg06"/>
</dbReference>
<dbReference type="EMBL" id="JAGGNH010000006">
    <property type="protein sequence ID" value="KAJ0968815.1"/>
    <property type="molecule type" value="Genomic_DNA"/>
</dbReference>
<feature type="signal peptide" evidence="4">
    <location>
        <begin position="1"/>
        <end position="21"/>
    </location>
</feature>
<accession>A0A9D5CAG9</accession>
<dbReference type="AlphaFoldDB" id="A0A9D5CAG9"/>
<dbReference type="InterPro" id="IPR041469">
    <property type="entry name" value="Subtilisin-like_FN3"/>
</dbReference>
<dbReference type="Gene3D" id="3.40.50.200">
    <property type="entry name" value="Peptidase S8/S53 domain"/>
    <property type="match status" value="1"/>
</dbReference>
<organism evidence="8 9">
    <name type="scientific">Dioscorea zingiberensis</name>
    <dbReference type="NCBI Taxonomy" id="325984"/>
    <lineage>
        <taxon>Eukaryota</taxon>
        <taxon>Viridiplantae</taxon>
        <taxon>Streptophyta</taxon>
        <taxon>Embryophyta</taxon>
        <taxon>Tracheophyta</taxon>
        <taxon>Spermatophyta</taxon>
        <taxon>Magnoliopsida</taxon>
        <taxon>Liliopsida</taxon>
        <taxon>Dioscoreales</taxon>
        <taxon>Dioscoreaceae</taxon>
        <taxon>Dioscorea</taxon>
    </lineage>
</organism>
<keyword evidence="9" id="KW-1185">Reference proteome</keyword>
<feature type="domain" description="Subtilisin-like protease fibronectin type-III" evidence="7">
    <location>
        <begin position="307"/>
        <end position="401"/>
    </location>
</feature>
<dbReference type="Pfam" id="PF05922">
    <property type="entry name" value="Inhibitor_I9"/>
    <property type="match status" value="1"/>
</dbReference>
<reference evidence="8" key="1">
    <citation type="submission" date="2021-03" db="EMBL/GenBank/DDBJ databases">
        <authorList>
            <person name="Li Z."/>
            <person name="Yang C."/>
        </authorList>
    </citation>
    <scope>NUCLEOTIDE SEQUENCE</scope>
    <source>
        <strain evidence="8">Dzin_1.0</strain>
        <tissue evidence="8">Leaf</tissue>
    </source>
</reference>
<feature type="domain" description="Peptidase S8/S53" evidence="5">
    <location>
        <begin position="138"/>
        <end position="231"/>
    </location>
</feature>
<dbReference type="GO" id="GO:0006508">
    <property type="term" value="P:proteolysis"/>
    <property type="evidence" value="ECO:0007669"/>
    <property type="project" value="InterPro"/>
</dbReference>
<feature type="domain" description="Inhibitor I9" evidence="6">
    <location>
        <begin position="40"/>
        <end position="100"/>
    </location>
</feature>
<evidence type="ECO:0000259" key="5">
    <source>
        <dbReference type="Pfam" id="PF00082"/>
    </source>
</evidence>
<comment type="similarity">
    <text evidence="1 3">Belongs to the peptidase S8 family.</text>
</comment>
<dbReference type="InterPro" id="IPR036852">
    <property type="entry name" value="Peptidase_S8/S53_dom_sf"/>
</dbReference>
<evidence type="ECO:0000259" key="6">
    <source>
        <dbReference type="Pfam" id="PF05922"/>
    </source>
</evidence>
<dbReference type="PROSITE" id="PS51892">
    <property type="entry name" value="SUBTILASE"/>
    <property type="match status" value="1"/>
</dbReference>
<dbReference type="Gene3D" id="3.30.70.80">
    <property type="entry name" value="Peptidase S8 propeptide/proteinase inhibitor I9"/>
    <property type="match status" value="1"/>
</dbReference>
<keyword evidence="2 4" id="KW-0732">Signal</keyword>
<dbReference type="SUPFAM" id="SSF52743">
    <property type="entry name" value="Subtilisin-like"/>
    <property type="match status" value="1"/>
</dbReference>
<protein>
    <submittedName>
        <fullName evidence="8">Uncharacterized protein</fullName>
    </submittedName>
</protein>
<dbReference type="Pfam" id="PF17766">
    <property type="entry name" value="fn3_6"/>
    <property type="match status" value="1"/>
</dbReference>
<name>A0A9D5CAG9_9LILI</name>
<dbReference type="InterPro" id="IPR010259">
    <property type="entry name" value="S8pro/Inhibitor_I9"/>
</dbReference>
<dbReference type="GO" id="GO:0004252">
    <property type="term" value="F:serine-type endopeptidase activity"/>
    <property type="evidence" value="ECO:0007669"/>
    <property type="project" value="InterPro"/>
</dbReference>
<dbReference type="InterPro" id="IPR037045">
    <property type="entry name" value="S8pro/Inhibitor_I9_sf"/>
</dbReference>
<evidence type="ECO:0000256" key="4">
    <source>
        <dbReference type="SAM" id="SignalP"/>
    </source>
</evidence>
<evidence type="ECO:0000313" key="8">
    <source>
        <dbReference type="EMBL" id="KAJ0968815.1"/>
    </source>
</evidence>
<dbReference type="PANTHER" id="PTHR10795">
    <property type="entry name" value="PROPROTEIN CONVERTASE SUBTILISIN/KEXIN"/>
    <property type="match status" value="1"/>
</dbReference>
<evidence type="ECO:0000259" key="7">
    <source>
        <dbReference type="Pfam" id="PF17766"/>
    </source>
</evidence>
<comment type="caution">
    <text evidence="8">The sequence shown here is derived from an EMBL/GenBank/DDBJ whole genome shotgun (WGS) entry which is preliminary data.</text>
</comment>
<feature type="chain" id="PRO_5039688603" evidence="4">
    <location>
        <begin position="22"/>
        <end position="405"/>
    </location>
</feature>
<evidence type="ECO:0000256" key="1">
    <source>
        <dbReference type="ARBA" id="ARBA00011073"/>
    </source>
</evidence>
<dbReference type="InterPro" id="IPR000209">
    <property type="entry name" value="Peptidase_S8/S53_dom"/>
</dbReference>
<proteinExistence type="inferred from homology"/>
<evidence type="ECO:0000313" key="9">
    <source>
        <dbReference type="Proteomes" id="UP001085076"/>
    </source>
</evidence>
<reference evidence="8" key="2">
    <citation type="journal article" date="2022" name="Hortic Res">
        <title>The genome of Dioscorea zingiberensis sheds light on the biosynthesis, origin and evolution of the medicinally important diosgenin saponins.</title>
        <authorList>
            <person name="Li Y."/>
            <person name="Tan C."/>
            <person name="Li Z."/>
            <person name="Guo J."/>
            <person name="Li S."/>
            <person name="Chen X."/>
            <person name="Wang C."/>
            <person name="Dai X."/>
            <person name="Yang H."/>
            <person name="Song W."/>
            <person name="Hou L."/>
            <person name="Xu J."/>
            <person name="Tong Z."/>
            <person name="Xu A."/>
            <person name="Yuan X."/>
            <person name="Wang W."/>
            <person name="Yang Q."/>
            <person name="Chen L."/>
            <person name="Sun Z."/>
            <person name="Wang K."/>
            <person name="Pan B."/>
            <person name="Chen J."/>
            <person name="Bao Y."/>
            <person name="Liu F."/>
            <person name="Qi X."/>
            <person name="Gang D.R."/>
            <person name="Wen J."/>
            <person name="Li J."/>
        </authorList>
    </citation>
    <scope>NUCLEOTIDE SEQUENCE</scope>
    <source>
        <strain evidence="8">Dzin_1.0</strain>
    </source>
</reference>